<reference evidence="1 2" key="1">
    <citation type="journal article" date="2018" name="Sci. Rep.">
        <title>Comparative genomics provides insights into the lifestyle and reveals functional heterogeneity of dark septate endophytic fungi.</title>
        <authorList>
            <person name="Knapp D.G."/>
            <person name="Nemeth J.B."/>
            <person name="Barry K."/>
            <person name="Hainaut M."/>
            <person name="Henrissat B."/>
            <person name="Johnson J."/>
            <person name="Kuo A."/>
            <person name="Lim J.H.P."/>
            <person name="Lipzen A."/>
            <person name="Nolan M."/>
            <person name="Ohm R.A."/>
            <person name="Tamas L."/>
            <person name="Grigoriev I.V."/>
            <person name="Spatafora J.W."/>
            <person name="Nagy L.G."/>
            <person name="Kovacs G.M."/>
        </authorList>
    </citation>
    <scope>NUCLEOTIDE SEQUENCE [LARGE SCALE GENOMIC DNA]</scope>
    <source>
        <strain evidence="1 2">DSE2036</strain>
    </source>
</reference>
<protein>
    <submittedName>
        <fullName evidence="1">Uncharacterized protein</fullName>
    </submittedName>
</protein>
<dbReference type="Proteomes" id="UP000244855">
    <property type="component" value="Unassembled WGS sequence"/>
</dbReference>
<accession>A0A2V1EEA4</accession>
<organism evidence="1 2">
    <name type="scientific">Periconia macrospinosa</name>
    <dbReference type="NCBI Taxonomy" id="97972"/>
    <lineage>
        <taxon>Eukaryota</taxon>
        <taxon>Fungi</taxon>
        <taxon>Dikarya</taxon>
        <taxon>Ascomycota</taxon>
        <taxon>Pezizomycotina</taxon>
        <taxon>Dothideomycetes</taxon>
        <taxon>Pleosporomycetidae</taxon>
        <taxon>Pleosporales</taxon>
        <taxon>Massarineae</taxon>
        <taxon>Periconiaceae</taxon>
        <taxon>Periconia</taxon>
    </lineage>
</organism>
<evidence type="ECO:0000313" key="2">
    <source>
        <dbReference type="Proteomes" id="UP000244855"/>
    </source>
</evidence>
<evidence type="ECO:0000313" key="1">
    <source>
        <dbReference type="EMBL" id="PVI08512.1"/>
    </source>
</evidence>
<dbReference type="EMBL" id="KZ805300">
    <property type="protein sequence ID" value="PVI08512.1"/>
    <property type="molecule type" value="Genomic_DNA"/>
</dbReference>
<gene>
    <name evidence="1" type="ORF">DM02DRAFT_4503</name>
</gene>
<name>A0A2V1EEA4_9PLEO</name>
<sequence length="81" mass="8873">MYKPCRAPARHLSASCSLFIGERWLQANPKAGSAVLASLLNISNGRFVSPQSLSTGRLVRYGVYFVAEGCTVTLNFFFKSL</sequence>
<dbReference type="AlphaFoldDB" id="A0A2V1EEA4"/>
<proteinExistence type="predicted"/>
<keyword evidence="2" id="KW-1185">Reference proteome</keyword>